<sequence length="1001" mass="111178">MATAANGTHDDVDHHPPTNGTSNTNGKSAHSKSLSRRLSSPMMPAFMVSAPGKVIVFGEHAVVHGKAAIAAAIALRSYLLVTTLSKSKRTVSLIFPDVDMSHTWNIDSLPWAAFSHPSKKKNYYDLVTSLDPDLILAIQPHLDDISHDKPDAIRKIHRNSALSFLYIFLSLGNQSFPGCSYALRSTIPIGAGLGSSASIAVCLSAALLLQLRALSGPHPDQPDQEARLQVERINRWAFVCEMAMHGNPSGVDNTVATQGKAVVFQRTDYTKPPSVRPLWDFPELPLLLVDTKQPKSTAYEVAKVGKLKDTHPKLVGGILDTIDRVSRTAEALIEEDDFDSTEMESLRKLGELMTLNHGQLMSLGVSHPRLERIRALVDHEDIGWTKLTGAGGGGCSITLLRPDAPRAKLDRLEEQLKEEGYEKFETMLGGDGVGVLYPAVIKNGMDEDDGGGMEIDLENFLNAEDNEGVESPAVTKPEDNQLPKTVYERSAQVYLQGHPYASSLASGGHSGLSPADRTLWANAHFARTPALLKRLGNKTQKDVWKCVNEAGGLPLRAVKPPSPTNGSGASSIQGGISGGRSAQFGWGRDRFGADLGDYTPGQFSQRKERALQLAALEVQRTAFSDKREREREKWVDPKTKELVAVTPDEIEEEKLRRKEIARLRMELYGERTGAYAANPTWDDVIPIPVEDGEGALAAIAYPEDYAEAISYLRAVMAKKEHSPRCLRLTEDIISMNPAHYTVWLYRFSIVQAMKIPIPEEIQWLNEVSLENLKNYQIWHHRRLLMDFYYPEIESKPEEVARLAKSEQDFLAQILAEDTKNYHVWSYRQYLVPKLGVFGGSEVRAAEALIDEDVRNNSAWSHRFFTVFSDPAHTTPGSLPTAHDPRVPADVIDREVRYAQDKVALAPQNQSPWNYLRGVLVKGGRKMGSVDGFVRQFVSDVGVEGEEKVTSTHALELLAESHAEKGEKEEADLCLRRLGEKWDRIRLGYWEWRRQMLKDEAA</sequence>
<keyword evidence="11" id="KW-0460">Magnesium</keyword>
<dbReference type="FunFam" id="3.30.230.10:FF:000027">
    <property type="entry name" value="Mevalonate kinase"/>
    <property type="match status" value="1"/>
</dbReference>
<dbReference type="InterPro" id="IPR036554">
    <property type="entry name" value="GHMP_kinase_C_sf"/>
</dbReference>
<evidence type="ECO:0000256" key="20">
    <source>
        <dbReference type="SAM" id="MobiDB-lite"/>
    </source>
</evidence>
<keyword evidence="4" id="KW-0963">Cytoplasm</keyword>
<feature type="domain" description="GHMP kinase N-terminal" evidence="21">
    <location>
        <begin position="172"/>
        <end position="256"/>
    </location>
</feature>
<dbReference type="FunFam" id="3.30.70.890:FF:000003">
    <property type="entry name" value="Mevalonate kinase"/>
    <property type="match status" value="1"/>
</dbReference>
<dbReference type="InterPro" id="IPR020568">
    <property type="entry name" value="Ribosomal_Su5_D2-typ_SF"/>
</dbReference>
<comment type="caution">
    <text evidence="23">The sequence shown here is derived from an EMBL/GenBank/DDBJ whole genome shotgun (WGS) entry which is preliminary data.</text>
</comment>
<feature type="region of interest" description="Disordered" evidence="20">
    <location>
        <begin position="1"/>
        <end position="34"/>
    </location>
</feature>
<dbReference type="GO" id="GO:0005524">
    <property type="term" value="F:ATP binding"/>
    <property type="evidence" value="ECO:0007669"/>
    <property type="project" value="UniProtKB-KW"/>
</dbReference>
<evidence type="ECO:0000256" key="14">
    <source>
        <dbReference type="ARBA" id="ARBA00023098"/>
    </source>
</evidence>
<evidence type="ECO:0000256" key="2">
    <source>
        <dbReference type="ARBA" id="ARBA00006495"/>
    </source>
</evidence>
<keyword evidence="12" id="KW-0752">Steroid biosynthesis</keyword>
<dbReference type="NCBIfam" id="TIGR00549">
    <property type="entry name" value="mevalon_kin"/>
    <property type="match status" value="1"/>
</dbReference>
<dbReference type="PROSITE" id="PS51147">
    <property type="entry name" value="PFTA"/>
    <property type="match status" value="5"/>
</dbReference>
<evidence type="ECO:0000256" key="13">
    <source>
        <dbReference type="ARBA" id="ARBA00023011"/>
    </source>
</evidence>
<dbReference type="SUPFAM" id="SSF54211">
    <property type="entry name" value="Ribosomal protein S5 domain 2-like"/>
    <property type="match status" value="1"/>
</dbReference>
<keyword evidence="14" id="KW-0443">Lipid metabolism</keyword>
<evidence type="ECO:0000256" key="8">
    <source>
        <dbReference type="ARBA" id="ARBA00022741"/>
    </source>
</evidence>
<dbReference type="PANTHER" id="PTHR43290:SF2">
    <property type="entry name" value="MEVALONATE KINASE"/>
    <property type="match status" value="1"/>
</dbReference>
<keyword evidence="16" id="KW-0753">Steroid metabolism</keyword>
<name>A0A423VNY2_CYTCH</name>
<evidence type="ECO:0000256" key="6">
    <source>
        <dbReference type="ARBA" id="ARBA00022679"/>
    </source>
</evidence>
<evidence type="ECO:0000256" key="16">
    <source>
        <dbReference type="ARBA" id="ARBA00023221"/>
    </source>
</evidence>
<dbReference type="Proteomes" id="UP000284375">
    <property type="component" value="Unassembled WGS sequence"/>
</dbReference>
<gene>
    <name evidence="23" type="ORF">VSDG_06603</name>
</gene>
<dbReference type="EMBL" id="LJZO01000036">
    <property type="protein sequence ID" value="ROV92711.1"/>
    <property type="molecule type" value="Genomic_DNA"/>
</dbReference>
<dbReference type="OrthoDB" id="272289at2759"/>
<accession>A0A423VNY2</accession>
<dbReference type="InterPro" id="IPR014721">
    <property type="entry name" value="Ribsml_uS5_D2-typ_fold_subgr"/>
</dbReference>
<evidence type="ECO:0000256" key="5">
    <source>
        <dbReference type="ARBA" id="ARBA00022516"/>
    </source>
</evidence>
<dbReference type="STRING" id="252740.A0A423VNY2"/>
<dbReference type="Pfam" id="PF00288">
    <property type="entry name" value="GHMP_kinases_N"/>
    <property type="match status" value="1"/>
</dbReference>
<dbReference type="GO" id="GO:0005829">
    <property type="term" value="C:cytosol"/>
    <property type="evidence" value="ECO:0007669"/>
    <property type="project" value="TreeGrafter"/>
</dbReference>
<dbReference type="InterPro" id="IPR006203">
    <property type="entry name" value="GHMP_knse_ATP-bd_CS"/>
</dbReference>
<feature type="compositionally biased region" description="Low complexity" evidence="20">
    <location>
        <begin position="566"/>
        <end position="577"/>
    </location>
</feature>
<keyword evidence="7" id="KW-0479">Metal-binding</keyword>
<keyword evidence="5" id="KW-0444">Lipid biosynthesis</keyword>
<dbReference type="GO" id="GO:0019287">
    <property type="term" value="P:isopentenyl diphosphate biosynthetic process, mevalonate pathway"/>
    <property type="evidence" value="ECO:0007669"/>
    <property type="project" value="UniProtKB-UniPathway"/>
</dbReference>
<dbReference type="PRINTS" id="PR00959">
    <property type="entry name" value="MEVGALKINASE"/>
</dbReference>
<evidence type="ECO:0000256" key="10">
    <source>
        <dbReference type="ARBA" id="ARBA00022840"/>
    </source>
</evidence>
<evidence type="ECO:0000256" key="9">
    <source>
        <dbReference type="ARBA" id="ARBA00022777"/>
    </source>
</evidence>
<evidence type="ECO:0000256" key="1">
    <source>
        <dbReference type="ARBA" id="ARBA00004496"/>
    </source>
</evidence>
<dbReference type="Pfam" id="PF08544">
    <property type="entry name" value="GHMP_kinases_C"/>
    <property type="match status" value="1"/>
</dbReference>
<dbReference type="Gene3D" id="1.25.40.120">
    <property type="entry name" value="Protein prenylyltransferase"/>
    <property type="match status" value="1"/>
</dbReference>
<dbReference type="PANTHER" id="PTHR43290">
    <property type="entry name" value="MEVALONATE KINASE"/>
    <property type="match status" value="1"/>
</dbReference>
<comment type="similarity">
    <text evidence="2">Belongs to the GHMP kinase family. Mevalonate kinase subfamily.</text>
</comment>
<keyword evidence="6" id="KW-0808">Transferase</keyword>
<evidence type="ECO:0000256" key="4">
    <source>
        <dbReference type="ARBA" id="ARBA00022490"/>
    </source>
</evidence>
<keyword evidence="24" id="KW-1185">Reference proteome</keyword>
<dbReference type="SUPFAM" id="SSF48439">
    <property type="entry name" value="Protein prenylyltransferase"/>
    <property type="match status" value="1"/>
</dbReference>
<organism evidence="23 24">
    <name type="scientific">Cytospora chrysosperma</name>
    <name type="common">Cytospora canker fungus</name>
    <name type="synonym">Sphaeria chrysosperma</name>
    <dbReference type="NCBI Taxonomy" id="252740"/>
    <lineage>
        <taxon>Eukaryota</taxon>
        <taxon>Fungi</taxon>
        <taxon>Dikarya</taxon>
        <taxon>Ascomycota</taxon>
        <taxon>Pezizomycotina</taxon>
        <taxon>Sordariomycetes</taxon>
        <taxon>Sordariomycetidae</taxon>
        <taxon>Diaporthales</taxon>
        <taxon>Cytosporaceae</taxon>
        <taxon>Cytospora</taxon>
    </lineage>
</organism>
<feature type="region of interest" description="Disordered" evidence="20">
    <location>
        <begin position="555"/>
        <end position="577"/>
    </location>
</feature>
<evidence type="ECO:0000256" key="3">
    <source>
        <dbReference type="ARBA" id="ARBA00012103"/>
    </source>
</evidence>
<dbReference type="GO" id="GO:0004496">
    <property type="term" value="F:mevalonate kinase activity"/>
    <property type="evidence" value="ECO:0007669"/>
    <property type="project" value="UniProtKB-EC"/>
</dbReference>
<comment type="subcellular location">
    <subcellularLocation>
        <location evidence="1">Cytoplasm</location>
    </subcellularLocation>
</comment>
<dbReference type="GO" id="GO:0008318">
    <property type="term" value="F:protein prenyltransferase activity"/>
    <property type="evidence" value="ECO:0007669"/>
    <property type="project" value="InterPro"/>
</dbReference>
<dbReference type="UniPathway" id="UPA00057">
    <property type="reaction ID" value="UER00098"/>
</dbReference>
<evidence type="ECO:0000313" key="24">
    <source>
        <dbReference type="Proteomes" id="UP000284375"/>
    </source>
</evidence>
<dbReference type="GO" id="GO:0006696">
    <property type="term" value="P:ergosterol biosynthetic process"/>
    <property type="evidence" value="ECO:0007669"/>
    <property type="project" value="TreeGrafter"/>
</dbReference>
<keyword evidence="10" id="KW-0067">ATP-binding</keyword>
<dbReference type="EC" id="2.7.1.36" evidence="3"/>
<keyword evidence="9" id="KW-0418">Kinase</keyword>
<evidence type="ECO:0000256" key="11">
    <source>
        <dbReference type="ARBA" id="ARBA00022842"/>
    </source>
</evidence>
<keyword evidence="8" id="KW-0547">Nucleotide-binding</keyword>
<dbReference type="InterPro" id="IPR002088">
    <property type="entry name" value="Prenyl_trans_a"/>
</dbReference>
<feature type="domain" description="GHMP kinase C-terminal" evidence="22">
    <location>
        <begin position="344"/>
        <end position="416"/>
    </location>
</feature>
<keyword evidence="15" id="KW-1207">Sterol metabolism</keyword>
<dbReference type="GO" id="GO:0046872">
    <property type="term" value="F:metal ion binding"/>
    <property type="evidence" value="ECO:0007669"/>
    <property type="project" value="UniProtKB-KW"/>
</dbReference>
<evidence type="ECO:0000256" key="12">
    <source>
        <dbReference type="ARBA" id="ARBA00022955"/>
    </source>
</evidence>
<evidence type="ECO:0000259" key="22">
    <source>
        <dbReference type="Pfam" id="PF08544"/>
    </source>
</evidence>
<dbReference type="InterPro" id="IPR013750">
    <property type="entry name" value="GHMP_kinase_C_dom"/>
</dbReference>
<evidence type="ECO:0000313" key="23">
    <source>
        <dbReference type="EMBL" id="ROV92711.1"/>
    </source>
</evidence>
<comment type="pathway">
    <text evidence="18">Isoprenoid biosynthesis; isopentenyl diphosphate biosynthesis via mevalonate pathway; isopentenyl diphosphate from (R)-mevalonate: step 1/3.</text>
</comment>
<evidence type="ECO:0000256" key="17">
    <source>
        <dbReference type="ARBA" id="ARBA00029310"/>
    </source>
</evidence>
<evidence type="ECO:0000256" key="15">
    <source>
        <dbReference type="ARBA" id="ARBA00023166"/>
    </source>
</evidence>
<evidence type="ECO:0000256" key="18">
    <source>
        <dbReference type="ARBA" id="ARBA00029438"/>
    </source>
</evidence>
<dbReference type="PROSITE" id="PS00627">
    <property type="entry name" value="GHMP_KINASES_ATP"/>
    <property type="match status" value="1"/>
</dbReference>
<feature type="compositionally biased region" description="Polar residues" evidence="20">
    <location>
        <begin position="18"/>
        <end position="28"/>
    </location>
</feature>
<evidence type="ECO:0000256" key="19">
    <source>
        <dbReference type="ARBA" id="ARBA00084043"/>
    </source>
</evidence>
<keyword evidence="13" id="KW-0756">Sterol biosynthesis</keyword>
<evidence type="ECO:0000256" key="7">
    <source>
        <dbReference type="ARBA" id="ARBA00022723"/>
    </source>
</evidence>
<dbReference type="SUPFAM" id="SSF55060">
    <property type="entry name" value="GHMP Kinase, C-terminal domain"/>
    <property type="match status" value="1"/>
</dbReference>
<reference evidence="23 24" key="1">
    <citation type="submission" date="2015-09" db="EMBL/GenBank/DDBJ databases">
        <title>Host preference determinants of Valsa canker pathogens revealed by comparative genomics.</title>
        <authorList>
            <person name="Yin Z."/>
            <person name="Huang L."/>
        </authorList>
    </citation>
    <scope>NUCLEOTIDE SEQUENCE [LARGE SCALE GENOMIC DNA]</scope>
    <source>
        <strain evidence="23 24">YSFL</strain>
    </source>
</reference>
<dbReference type="Gene3D" id="3.30.230.10">
    <property type="match status" value="1"/>
</dbReference>
<protein>
    <recommendedName>
        <fullName evidence="3">mevalonate kinase</fullName>
        <ecNumber evidence="3">2.7.1.36</ecNumber>
    </recommendedName>
    <alternativeName>
        <fullName evidence="19">Ergosterol biosynthesis protein 12</fullName>
    </alternativeName>
</protein>
<proteinExistence type="inferred from homology"/>
<dbReference type="InterPro" id="IPR006204">
    <property type="entry name" value="GHMP_kinase_N_dom"/>
</dbReference>
<dbReference type="Gene3D" id="3.30.70.890">
    <property type="entry name" value="GHMP kinase, C-terminal domain"/>
    <property type="match status" value="1"/>
</dbReference>
<dbReference type="Pfam" id="PF01239">
    <property type="entry name" value="PPTA"/>
    <property type="match status" value="4"/>
</dbReference>
<evidence type="ECO:0000259" key="21">
    <source>
        <dbReference type="Pfam" id="PF00288"/>
    </source>
</evidence>
<dbReference type="InterPro" id="IPR006205">
    <property type="entry name" value="Mev_gal_kin"/>
</dbReference>
<dbReference type="AlphaFoldDB" id="A0A423VNY2"/>
<comment type="catalytic activity">
    <reaction evidence="17">
        <text>(R)-mevalonate + ATP = (R)-5-phosphomevalonate + ADP + H(+)</text>
        <dbReference type="Rhea" id="RHEA:17065"/>
        <dbReference type="ChEBI" id="CHEBI:15378"/>
        <dbReference type="ChEBI" id="CHEBI:30616"/>
        <dbReference type="ChEBI" id="CHEBI:36464"/>
        <dbReference type="ChEBI" id="CHEBI:58146"/>
        <dbReference type="ChEBI" id="CHEBI:456216"/>
        <dbReference type="EC" id="2.7.1.36"/>
    </reaction>
    <physiologicalReaction direction="left-to-right" evidence="17">
        <dbReference type="Rhea" id="RHEA:17066"/>
    </physiologicalReaction>
</comment>